<organism evidence="2 3">
    <name type="scientific">SAR86 cluster bacterium</name>
    <dbReference type="NCBI Taxonomy" id="2030880"/>
    <lineage>
        <taxon>Bacteria</taxon>
        <taxon>Pseudomonadati</taxon>
        <taxon>Pseudomonadota</taxon>
        <taxon>Gammaproteobacteria</taxon>
        <taxon>SAR86 cluster</taxon>
    </lineage>
</organism>
<dbReference type="GO" id="GO:0051301">
    <property type="term" value="P:cell division"/>
    <property type="evidence" value="ECO:0007669"/>
    <property type="project" value="UniProtKB-KW"/>
</dbReference>
<dbReference type="AlphaFoldDB" id="A0A2A4XGZ8"/>
<evidence type="ECO:0000313" key="2">
    <source>
        <dbReference type="EMBL" id="PCI81850.1"/>
    </source>
</evidence>
<sequence>MDASQITSLLDAELTECQVTVDGGDGKYLVTVIGDVFEGLNAVKRQQTIYKILNEHITSGAIHAVTMSLMTANESQAS</sequence>
<proteinExistence type="inferred from homology"/>
<dbReference type="Proteomes" id="UP000218767">
    <property type="component" value="Unassembled WGS sequence"/>
</dbReference>
<keyword evidence="2" id="KW-0132">Cell division</keyword>
<name>A0A2A4XGZ8_9GAMM</name>
<comment type="caution">
    <text evidence="2">The sequence shown here is derived from an EMBL/GenBank/DDBJ whole genome shotgun (WGS) entry which is preliminary data.</text>
</comment>
<gene>
    <name evidence="2" type="ORF">COB20_00895</name>
</gene>
<dbReference type="Gene3D" id="3.30.300.90">
    <property type="entry name" value="BolA-like"/>
    <property type="match status" value="1"/>
</dbReference>
<accession>A0A2A4XGZ8</accession>
<comment type="similarity">
    <text evidence="1">Belongs to the BolA/IbaG family.</text>
</comment>
<evidence type="ECO:0000256" key="1">
    <source>
        <dbReference type="RuleBase" id="RU003860"/>
    </source>
</evidence>
<dbReference type="Pfam" id="PF01722">
    <property type="entry name" value="BolA"/>
    <property type="match status" value="1"/>
</dbReference>
<protein>
    <submittedName>
        <fullName evidence="2">Cell division protein BolA</fullName>
    </submittedName>
</protein>
<keyword evidence="2" id="KW-0131">Cell cycle</keyword>
<dbReference type="InterPro" id="IPR036065">
    <property type="entry name" value="BolA-like_sf"/>
</dbReference>
<evidence type="ECO:0000313" key="3">
    <source>
        <dbReference type="Proteomes" id="UP000218767"/>
    </source>
</evidence>
<dbReference type="SUPFAM" id="SSF82657">
    <property type="entry name" value="BolA-like"/>
    <property type="match status" value="1"/>
</dbReference>
<dbReference type="EMBL" id="NVUL01000003">
    <property type="protein sequence ID" value="PCI81850.1"/>
    <property type="molecule type" value="Genomic_DNA"/>
</dbReference>
<reference evidence="3" key="1">
    <citation type="submission" date="2017-08" db="EMBL/GenBank/DDBJ databases">
        <title>A dynamic microbial community with high functional redundancy inhabits the cold, oxic subseafloor aquifer.</title>
        <authorList>
            <person name="Tully B.J."/>
            <person name="Wheat C.G."/>
            <person name="Glazer B.T."/>
            <person name="Huber J.A."/>
        </authorList>
    </citation>
    <scope>NUCLEOTIDE SEQUENCE [LARGE SCALE GENOMIC DNA]</scope>
</reference>
<dbReference type="InterPro" id="IPR002634">
    <property type="entry name" value="BolA"/>
</dbReference>
<dbReference type="PIRSF" id="PIRSF003113">
    <property type="entry name" value="BolA"/>
    <property type="match status" value="1"/>
</dbReference>